<dbReference type="InterPro" id="IPR036922">
    <property type="entry name" value="Rieske_2Fe-2S_sf"/>
</dbReference>
<dbReference type="GO" id="GO:0051537">
    <property type="term" value="F:2 iron, 2 sulfur cluster binding"/>
    <property type="evidence" value="ECO:0007669"/>
    <property type="project" value="UniProtKB-KW"/>
</dbReference>
<dbReference type="Proteomes" id="UP001596333">
    <property type="component" value="Unassembled WGS sequence"/>
</dbReference>
<evidence type="ECO:0000256" key="1">
    <source>
        <dbReference type="ARBA" id="ARBA00022714"/>
    </source>
</evidence>
<evidence type="ECO:0000313" key="7">
    <source>
        <dbReference type="Proteomes" id="UP001596333"/>
    </source>
</evidence>
<name>A0ABD5UNQ3_9EURY</name>
<accession>A0ABD5UNQ3</accession>
<feature type="domain" description="Rieske" evidence="5">
    <location>
        <begin position="3"/>
        <end position="102"/>
    </location>
</feature>
<dbReference type="AlphaFoldDB" id="A0ABD5UNQ3"/>
<dbReference type="PROSITE" id="PS51296">
    <property type="entry name" value="RIESKE"/>
    <property type="match status" value="1"/>
</dbReference>
<evidence type="ECO:0000313" key="6">
    <source>
        <dbReference type="EMBL" id="MFC6888506.1"/>
    </source>
</evidence>
<dbReference type="Pfam" id="PF00355">
    <property type="entry name" value="Rieske"/>
    <property type="match status" value="1"/>
</dbReference>
<dbReference type="PANTHER" id="PTHR21496:SF23">
    <property type="entry name" value="3-PHENYLPROPIONATE_CINNAMIC ACID DIOXYGENASE FERREDOXIN SUBUNIT"/>
    <property type="match status" value="1"/>
</dbReference>
<dbReference type="InterPro" id="IPR017941">
    <property type="entry name" value="Rieske_2Fe-2S"/>
</dbReference>
<keyword evidence="4" id="KW-0411">Iron-sulfur</keyword>
<dbReference type="GO" id="GO:0046872">
    <property type="term" value="F:metal ion binding"/>
    <property type="evidence" value="ECO:0007669"/>
    <property type="project" value="UniProtKB-KW"/>
</dbReference>
<organism evidence="6 7">
    <name type="scientific">Halorubrum trueperi</name>
    <dbReference type="NCBI Taxonomy" id="2004704"/>
    <lineage>
        <taxon>Archaea</taxon>
        <taxon>Methanobacteriati</taxon>
        <taxon>Methanobacteriota</taxon>
        <taxon>Stenosarchaea group</taxon>
        <taxon>Halobacteria</taxon>
        <taxon>Halobacteriales</taxon>
        <taxon>Haloferacaceae</taxon>
        <taxon>Halorubrum</taxon>
    </lineage>
</organism>
<dbReference type="RefSeq" id="WP_379765606.1">
    <property type="nucleotide sequence ID" value="NZ_JBHSXI010000005.1"/>
</dbReference>
<sequence length="104" mass="11584">MAQTVATTEELQPGDRKFVEINGIEITVLNVDGEIYAIRNFCPHMEGPVGRGPVNHEDCETPTIDCPFHGWTFDLETGKVSFGNSKRIMTFDTEVVNGEIRVDV</sequence>
<keyword evidence="1" id="KW-0001">2Fe-2S</keyword>
<dbReference type="SUPFAM" id="SSF50022">
    <property type="entry name" value="ISP domain"/>
    <property type="match status" value="1"/>
</dbReference>
<keyword evidence="2" id="KW-0479">Metal-binding</keyword>
<evidence type="ECO:0000256" key="3">
    <source>
        <dbReference type="ARBA" id="ARBA00023004"/>
    </source>
</evidence>
<evidence type="ECO:0000259" key="5">
    <source>
        <dbReference type="PROSITE" id="PS51296"/>
    </source>
</evidence>
<evidence type="ECO:0000256" key="4">
    <source>
        <dbReference type="ARBA" id="ARBA00023014"/>
    </source>
</evidence>
<gene>
    <name evidence="6" type="ORF">ACFQEY_05550</name>
</gene>
<keyword evidence="7" id="KW-1185">Reference proteome</keyword>
<protein>
    <submittedName>
        <fullName evidence="6">Rieske (2Fe-2S) protein</fullName>
    </submittedName>
</protein>
<evidence type="ECO:0000256" key="2">
    <source>
        <dbReference type="ARBA" id="ARBA00022723"/>
    </source>
</evidence>
<reference evidence="6 7" key="1">
    <citation type="journal article" date="2019" name="Int. J. Syst. Evol. Microbiol.">
        <title>The Global Catalogue of Microorganisms (GCM) 10K type strain sequencing project: providing services to taxonomists for standard genome sequencing and annotation.</title>
        <authorList>
            <consortium name="The Broad Institute Genomics Platform"/>
            <consortium name="The Broad Institute Genome Sequencing Center for Infectious Disease"/>
            <person name="Wu L."/>
            <person name="Ma J."/>
        </authorList>
    </citation>
    <scope>NUCLEOTIDE SEQUENCE [LARGE SCALE GENOMIC DNA]</scope>
    <source>
        <strain evidence="6 7">Y73</strain>
    </source>
</reference>
<keyword evidence="3" id="KW-0408">Iron</keyword>
<comment type="caution">
    <text evidence="6">The sequence shown here is derived from an EMBL/GenBank/DDBJ whole genome shotgun (WGS) entry which is preliminary data.</text>
</comment>
<dbReference type="PANTHER" id="PTHR21496">
    <property type="entry name" value="FERREDOXIN-RELATED"/>
    <property type="match status" value="1"/>
</dbReference>
<proteinExistence type="predicted"/>
<dbReference type="CDD" id="cd03467">
    <property type="entry name" value="Rieske"/>
    <property type="match status" value="1"/>
</dbReference>
<dbReference type="Gene3D" id="2.102.10.10">
    <property type="entry name" value="Rieske [2Fe-2S] iron-sulphur domain"/>
    <property type="match status" value="1"/>
</dbReference>
<dbReference type="EMBL" id="JBHSXI010000005">
    <property type="protein sequence ID" value="MFC6888506.1"/>
    <property type="molecule type" value="Genomic_DNA"/>
</dbReference>